<proteinExistence type="predicted"/>
<dbReference type="AlphaFoldDB" id="A0A645BHE4"/>
<sequence>MRHVGIFHNTVFLRRFHIADRAQSAHIKPFCNVKIYVGLHFKIHHVNIDEIIFKLVQDIEIGVVHPVIFVLASVAIGSQYTAGIDGITERVYVERAGILSFYRVFHPVYRARGYLVPE</sequence>
<reference evidence="1" key="1">
    <citation type="submission" date="2019-08" db="EMBL/GenBank/DDBJ databases">
        <authorList>
            <person name="Kucharzyk K."/>
            <person name="Murdoch R.W."/>
            <person name="Higgins S."/>
            <person name="Loffler F."/>
        </authorList>
    </citation>
    <scope>NUCLEOTIDE SEQUENCE</scope>
</reference>
<gene>
    <name evidence="1" type="ORF">SDC9_111781</name>
</gene>
<comment type="caution">
    <text evidence="1">The sequence shown here is derived from an EMBL/GenBank/DDBJ whole genome shotgun (WGS) entry which is preliminary data.</text>
</comment>
<accession>A0A645BHE4</accession>
<evidence type="ECO:0000313" key="1">
    <source>
        <dbReference type="EMBL" id="MPM64890.1"/>
    </source>
</evidence>
<organism evidence="1">
    <name type="scientific">bioreactor metagenome</name>
    <dbReference type="NCBI Taxonomy" id="1076179"/>
    <lineage>
        <taxon>unclassified sequences</taxon>
        <taxon>metagenomes</taxon>
        <taxon>ecological metagenomes</taxon>
    </lineage>
</organism>
<protein>
    <submittedName>
        <fullName evidence="1">Uncharacterized protein</fullName>
    </submittedName>
</protein>
<dbReference type="EMBL" id="VSSQ01020208">
    <property type="protein sequence ID" value="MPM64890.1"/>
    <property type="molecule type" value="Genomic_DNA"/>
</dbReference>
<name>A0A645BHE4_9ZZZZ</name>